<evidence type="ECO:0000313" key="5">
    <source>
        <dbReference type="Proteomes" id="UP001595533"/>
    </source>
</evidence>
<evidence type="ECO:0000313" key="4">
    <source>
        <dbReference type="EMBL" id="MFC3193446.1"/>
    </source>
</evidence>
<dbReference type="NCBIfam" id="TIGR00254">
    <property type="entry name" value="GGDEF"/>
    <property type="match status" value="1"/>
</dbReference>
<protein>
    <recommendedName>
        <fullName evidence="1">diguanylate cyclase</fullName>
        <ecNumber evidence="1">2.7.7.65</ecNumber>
    </recommendedName>
</protein>
<dbReference type="PROSITE" id="PS50887">
    <property type="entry name" value="GGDEF"/>
    <property type="match status" value="1"/>
</dbReference>
<dbReference type="InterPro" id="IPR000160">
    <property type="entry name" value="GGDEF_dom"/>
</dbReference>
<sequence>MTEANKTVRKEKEIIIMGLSLTYAVCVGLFSLIRYFSEDYVIAVLDLVLALFGLYVFLHVLRTRTTEFPALAIAIISVAGTIATIILKGPDQVYWAYPSVALVFYLLPTRQALLLWSVSAVVILFLLIELPLIKLVSIAMTLFITSFFCHLFSSKMYQQHARLRLIANEDVLTRVKNRRAFNQDTLNLGSTDSEVSAILLDLDNFKLVNDYYGHATGDDVLIQATKLVADLVGNEGCFYRIGGDEFAVLCPGCDFDHAYQLAKNLHDAFASSEINSQFKITLSLAVAQKYQDESVREWLHRLDNALYKAKKSGRDQIVKAIRY</sequence>
<dbReference type="PANTHER" id="PTHR45138">
    <property type="entry name" value="REGULATORY COMPONENTS OF SENSORY TRANSDUCTION SYSTEM"/>
    <property type="match status" value="1"/>
</dbReference>
<accession>A0ABV7JBI4</accession>
<comment type="caution">
    <text evidence="4">The sequence shown here is derived from an EMBL/GenBank/DDBJ whole genome shotgun (WGS) entry which is preliminary data.</text>
</comment>
<gene>
    <name evidence="4" type="ORF">ACFODZ_04215</name>
</gene>
<keyword evidence="2" id="KW-0472">Membrane</keyword>
<dbReference type="EMBL" id="JBHRTS010000002">
    <property type="protein sequence ID" value="MFC3193446.1"/>
    <property type="molecule type" value="Genomic_DNA"/>
</dbReference>
<dbReference type="InterPro" id="IPR050469">
    <property type="entry name" value="Diguanylate_Cyclase"/>
</dbReference>
<keyword evidence="2" id="KW-1133">Transmembrane helix</keyword>
<name>A0ABV7JBI4_9GAMM</name>
<keyword evidence="2" id="KW-0812">Transmembrane</keyword>
<dbReference type="InterPro" id="IPR029787">
    <property type="entry name" value="Nucleotide_cyclase"/>
</dbReference>
<dbReference type="Gene3D" id="3.30.70.270">
    <property type="match status" value="1"/>
</dbReference>
<dbReference type="SUPFAM" id="SSF55073">
    <property type="entry name" value="Nucleotide cyclase"/>
    <property type="match status" value="1"/>
</dbReference>
<feature type="transmembrane region" description="Helical" evidence="2">
    <location>
        <begin position="68"/>
        <end position="87"/>
    </location>
</feature>
<dbReference type="Pfam" id="PF00990">
    <property type="entry name" value="GGDEF"/>
    <property type="match status" value="1"/>
</dbReference>
<proteinExistence type="predicted"/>
<keyword evidence="5" id="KW-1185">Reference proteome</keyword>
<dbReference type="CDD" id="cd01949">
    <property type="entry name" value="GGDEF"/>
    <property type="match status" value="1"/>
</dbReference>
<feature type="transmembrane region" description="Helical" evidence="2">
    <location>
        <begin position="14"/>
        <end position="34"/>
    </location>
</feature>
<feature type="transmembrane region" description="Helical" evidence="2">
    <location>
        <begin position="40"/>
        <end position="61"/>
    </location>
</feature>
<evidence type="ECO:0000259" key="3">
    <source>
        <dbReference type="PROSITE" id="PS50887"/>
    </source>
</evidence>
<feature type="transmembrane region" description="Helical" evidence="2">
    <location>
        <begin position="113"/>
        <end position="130"/>
    </location>
</feature>
<dbReference type="Proteomes" id="UP001595533">
    <property type="component" value="Unassembled WGS sequence"/>
</dbReference>
<organism evidence="4 5">
    <name type="scientific">Marinicella sediminis</name>
    <dbReference type="NCBI Taxonomy" id="1792834"/>
    <lineage>
        <taxon>Bacteria</taxon>
        <taxon>Pseudomonadati</taxon>
        <taxon>Pseudomonadota</taxon>
        <taxon>Gammaproteobacteria</taxon>
        <taxon>Lysobacterales</taxon>
        <taxon>Marinicellaceae</taxon>
        <taxon>Marinicella</taxon>
    </lineage>
</organism>
<reference evidence="5" key="1">
    <citation type="journal article" date="2019" name="Int. J. Syst. Evol. Microbiol.">
        <title>The Global Catalogue of Microorganisms (GCM) 10K type strain sequencing project: providing services to taxonomists for standard genome sequencing and annotation.</title>
        <authorList>
            <consortium name="The Broad Institute Genomics Platform"/>
            <consortium name="The Broad Institute Genome Sequencing Center for Infectious Disease"/>
            <person name="Wu L."/>
            <person name="Ma J."/>
        </authorList>
    </citation>
    <scope>NUCLEOTIDE SEQUENCE [LARGE SCALE GENOMIC DNA]</scope>
    <source>
        <strain evidence="5">KCTC 42953</strain>
    </source>
</reference>
<evidence type="ECO:0000256" key="1">
    <source>
        <dbReference type="ARBA" id="ARBA00012528"/>
    </source>
</evidence>
<dbReference type="RefSeq" id="WP_077410214.1">
    <property type="nucleotide sequence ID" value="NZ_JBHRTS010000002.1"/>
</dbReference>
<dbReference type="InterPro" id="IPR043128">
    <property type="entry name" value="Rev_trsase/Diguanyl_cyclase"/>
</dbReference>
<dbReference type="SMART" id="SM00267">
    <property type="entry name" value="GGDEF"/>
    <property type="match status" value="1"/>
</dbReference>
<feature type="transmembrane region" description="Helical" evidence="2">
    <location>
        <begin position="136"/>
        <end position="154"/>
    </location>
</feature>
<dbReference type="EC" id="2.7.7.65" evidence="1"/>
<evidence type="ECO:0000256" key="2">
    <source>
        <dbReference type="SAM" id="Phobius"/>
    </source>
</evidence>
<dbReference type="PANTHER" id="PTHR45138:SF24">
    <property type="entry name" value="DIGUANYLATE CYCLASE DGCC-RELATED"/>
    <property type="match status" value="1"/>
</dbReference>
<feature type="domain" description="GGDEF" evidence="3">
    <location>
        <begin position="193"/>
        <end position="322"/>
    </location>
</feature>